<dbReference type="EMBL" id="JAODUP010003489">
    <property type="protein sequence ID" value="KAK2138238.1"/>
    <property type="molecule type" value="Genomic_DNA"/>
</dbReference>
<gene>
    <name evidence="2" type="ORF">LSH36_3491g00013</name>
</gene>
<dbReference type="AlphaFoldDB" id="A0AAD9IPX3"/>
<proteinExistence type="predicted"/>
<organism evidence="2 3">
    <name type="scientific">Paralvinella palmiformis</name>
    <dbReference type="NCBI Taxonomy" id="53620"/>
    <lineage>
        <taxon>Eukaryota</taxon>
        <taxon>Metazoa</taxon>
        <taxon>Spiralia</taxon>
        <taxon>Lophotrochozoa</taxon>
        <taxon>Annelida</taxon>
        <taxon>Polychaeta</taxon>
        <taxon>Sedentaria</taxon>
        <taxon>Canalipalpata</taxon>
        <taxon>Terebellida</taxon>
        <taxon>Terebelliformia</taxon>
        <taxon>Alvinellidae</taxon>
        <taxon>Paralvinella</taxon>
    </lineage>
</organism>
<keyword evidence="3" id="KW-1185">Reference proteome</keyword>
<reference evidence="2" key="1">
    <citation type="journal article" date="2023" name="Mol. Biol. Evol.">
        <title>Third-Generation Sequencing Reveals the Adaptive Role of the Epigenome in Three Deep-Sea Polychaetes.</title>
        <authorList>
            <person name="Perez M."/>
            <person name="Aroh O."/>
            <person name="Sun Y."/>
            <person name="Lan Y."/>
            <person name="Juniper S.K."/>
            <person name="Young C.R."/>
            <person name="Angers B."/>
            <person name="Qian P.Y."/>
        </authorList>
    </citation>
    <scope>NUCLEOTIDE SEQUENCE</scope>
    <source>
        <strain evidence="2">P08H-3</strain>
    </source>
</reference>
<feature type="non-terminal residue" evidence="2">
    <location>
        <position position="1"/>
    </location>
</feature>
<evidence type="ECO:0000313" key="2">
    <source>
        <dbReference type="EMBL" id="KAK2138238.1"/>
    </source>
</evidence>
<comment type="caution">
    <text evidence="2">The sequence shown here is derived from an EMBL/GenBank/DDBJ whole genome shotgun (WGS) entry which is preliminary data.</text>
</comment>
<dbReference type="Proteomes" id="UP001208570">
    <property type="component" value="Unassembled WGS sequence"/>
</dbReference>
<feature type="region of interest" description="Disordered" evidence="1">
    <location>
        <begin position="1"/>
        <end position="24"/>
    </location>
</feature>
<feature type="compositionally biased region" description="Polar residues" evidence="1">
    <location>
        <begin position="12"/>
        <end position="24"/>
    </location>
</feature>
<sequence>KKDTSIRKCGGHQQTHLATSVSQSTGVGYQTYSASLSRNQHNSGAWGYQTEAVSSSISTTVKGNHRSMSASCTKDTSIKKCGHHQQTHLATSVSQSTGVGYRECNKIIHIV</sequence>
<protein>
    <submittedName>
        <fullName evidence="2">Uncharacterized protein</fullName>
    </submittedName>
</protein>
<name>A0AAD9IPX3_9ANNE</name>
<accession>A0AAD9IPX3</accession>
<evidence type="ECO:0000313" key="3">
    <source>
        <dbReference type="Proteomes" id="UP001208570"/>
    </source>
</evidence>
<evidence type="ECO:0000256" key="1">
    <source>
        <dbReference type="SAM" id="MobiDB-lite"/>
    </source>
</evidence>